<sequence length="329" mass="34809">MYSQSELFFRDFRAQISASYRRLARKYHPDVNASEEASTQYGAIRIAYDILSNDLRRKQYDENGRGGWTDMGRRPKSEASEAVEGADVLTVVTLSFLEAALGKKHSLQVSAKRPCPDCVGSGSRPGSRPVFCELCRGSGAVSAHHAGFSGSGMRWDVPCPACGARGVVKQEWCTRCGGDGRAATTVTMSVAIPAGVDAESVLKLKGQGDAGRSGGPPGDLYITFAVKASAGMRRRGMDLYSEVVVRYTDAILGGVTEVPTIHGQATLQIPAGTQNGQMLALRGAGISPEAAGLAATEGVLQIGAGESQRGAHFFTVILLLPTQASHFLI</sequence>
<dbReference type="Pfam" id="PF01556">
    <property type="entry name" value="DnaJ_C"/>
    <property type="match status" value="1"/>
</dbReference>
<name>A0ABP1GCH2_9CHLO</name>
<feature type="domain" description="CR-type" evidence="8">
    <location>
        <begin position="102"/>
        <end position="185"/>
    </location>
</feature>
<dbReference type="InterPro" id="IPR036410">
    <property type="entry name" value="HSP_DnaJ_Cys-rich_dom_sf"/>
</dbReference>
<protein>
    <submittedName>
        <fullName evidence="9">G13171 protein</fullName>
    </submittedName>
</protein>
<dbReference type="PROSITE" id="PS50076">
    <property type="entry name" value="DNAJ_2"/>
    <property type="match status" value="1"/>
</dbReference>
<dbReference type="InterPro" id="IPR008971">
    <property type="entry name" value="HSP40/DnaJ_pept-bd"/>
</dbReference>
<evidence type="ECO:0000256" key="5">
    <source>
        <dbReference type="ARBA" id="ARBA00023186"/>
    </source>
</evidence>
<dbReference type="Proteomes" id="UP001497392">
    <property type="component" value="Unassembled WGS sequence"/>
</dbReference>
<comment type="caution">
    <text evidence="9">The sequence shown here is derived from an EMBL/GenBank/DDBJ whole genome shotgun (WGS) entry which is preliminary data.</text>
</comment>
<dbReference type="SMART" id="SM00271">
    <property type="entry name" value="DnaJ"/>
    <property type="match status" value="1"/>
</dbReference>
<keyword evidence="2" id="KW-0677">Repeat</keyword>
<dbReference type="SUPFAM" id="SSF49493">
    <property type="entry name" value="HSP40/DnaJ peptide-binding domain"/>
    <property type="match status" value="2"/>
</dbReference>
<dbReference type="SUPFAM" id="SSF46565">
    <property type="entry name" value="Chaperone J-domain"/>
    <property type="match status" value="1"/>
</dbReference>
<feature type="zinc finger region" description="CR-type" evidence="6">
    <location>
        <begin position="102"/>
        <end position="185"/>
    </location>
</feature>
<feature type="domain" description="J" evidence="7">
    <location>
        <begin position="1"/>
        <end position="64"/>
    </location>
</feature>
<accession>A0ABP1GCH2</accession>
<dbReference type="SUPFAM" id="SSF57938">
    <property type="entry name" value="DnaJ/Hsp40 cysteine-rich domain"/>
    <property type="match status" value="1"/>
</dbReference>
<dbReference type="InterPro" id="IPR001623">
    <property type="entry name" value="DnaJ_domain"/>
</dbReference>
<evidence type="ECO:0000313" key="9">
    <source>
        <dbReference type="EMBL" id="CAL5229782.1"/>
    </source>
</evidence>
<evidence type="ECO:0000256" key="6">
    <source>
        <dbReference type="PROSITE-ProRule" id="PRU00546"/>
    </source>
</evidence>
<evidence type="ECO:0000256" key="2">
    <source>
        <dbReference type="ARBA" id="ARBA00022737"/>
    </source>
</evidence>
<keyword evidence="3 6" id="KW-0863">Zinc-finger</keyword>
<dbReference type="InterPro" id="IPR002939">
    <property type="entry name" value="DnaJ_C"/>
</dbReference>
<dbReference type="InterPro" id="IPR001305">
    <property type="entry name" value="HSP_DnaJ_Cys-rich_dom"/>
</dbReference>
<dbReference type="EMBL" id="CAXHTA020000021">
    <property type="protein sequence ID" value="CAL5229782.1"/>
    <property type="molecule type" value="Genomic_DNA"/>
</dbReference>
<dbReference type="CDD" id="cd10719">
    <property type="entry name" value="DnaJ_zf"/>
    <property type="match status" value="1"/>
</dbReference>
<dbReference type="PRINTS" id="PR00625">
    <property type="entry name" value="JDOMAIN"/>
</dbReference>
<dbReference type="CDD" id="cd06257">
    <property type="entry name" value="DnaJ"/>
    <property type="match status" value="1"/>
</dbReference>
<dbReference type="Gene3D" id="2.60.260.20">
    <property type="entry name" value="Urease metallochaperone UreE, N-terminal domain"/>
    <property type="match status" value="2"/>
</dbReference>
<dbReference type="InterPro" id="IPR036869">
    <property type="entry name" value="J_dom_sf"/>
</dbReference>
<keyword evidence="4 6" id="KW-0862">Zinc</keyword>
<evidence type="ECO:0000256" key="1">
    <source>
        <dbReference type="ARBA" id="ARBA00022723"/>
    </source>
</evidence>
<evidence type="ECO:0000256" key="4">
    <source>
        <dbReference type="ARBA" id="ARBA00022833"/>
    </source>
</evidence>
<gene>
    <name evidence="9" type="primary">g13171</name>
    <name evidence="9" type="ORF">VP750_LOCUS11688</name>
</gene>
<dbReference type="PROSITE" id="PS51188">
    <property type="entry name" value="ZF_CR"/>
    <property type="match status" value="1"/>
</dbReference>
<dbReference type="PANTHER" id="PTHR43096:SF52">
    <property type="entry name" value="DNAJ HOMOLOG 1, MITOCHONDRIAL-RELATED"/>
    <property type="match status" value="1"/>
</dbReference>
<dbReference type="CDD" id="cd10747">
    <property type="entry name" value="DnaJ_C"/>
    <property type="match status" value="1"/>
</dbReference>
<dbReference type="Gene3D" id="2.10.230.10">
    <property type="entry name" value="Heat shock protein DnaJ, cysteine-rich domain"/>
    <property type="match status" value="1"/>
</dbReference>
<evidence type="ECO:0000259" key="7">
    <source>
        <dbReference type="PROSITE" id="PS50076"/>
    </source>
</evidence>
<reference evidence="9 10" key="1">
    <citation type="submission" date="2024-06" db="EMBL/GenBank/DDBJ databases">
        <authorList>
            <person name="Kraege A."/>
            <person name="Thomma B."/>
        </authorList>
    </citation>
    <scope>NUCLEOTIDE SEQUENCE [LARGE SCALE GENOMIC DNA]</scope>
</reference>
<proteinExistence type="predicted"/>
<keyword evidence="5" id="KW-0143">Chaperone</keyword>
<dbReference type="Pfam" id="PF00226">
    <property type="entry name" value="DnaJ"/>
    <property type="match status" value="1"/>
</dbReference>
<dbReference type="Gene3D" id="1.10.287.110">
    <property type="entry name" value="DnaJ domain"/>
    <property type="match status" value="1"/>
</dbReference>
<dbReference type="PANTHER" id="PTHR43096">
    <property type="entry name" value="DNAJ HOMOLOG 1, MITOCHONDRIAL-RELATED"/>
    <property type="match status" value="1"/>
</dbReference>
<evidence type="ECO:0000313" key="10">
    <source>
        <dbReference type="Proteomes" id="UP001497392"/>
    </source>
</evidence>
<keyword evidence="10" id="KW-1185">Reference proteome</keyword>
<evidence type="ECO:0000259" key="8">
    <source>
        <dbReference type="PROSITE" id="PS51188"/>
    </source>
</evidence>
<dbReference type="Pfam" id="PF00684">
    <property type="entry name" value="DnaJ_CXXCXGXG"/>
    <property type="match status" value="1"/>
</dbReference>
<organism evidence="9 10">
    <name type="scientific">Coccomyxa viridis</name>
    <dbReference type="NCBI Taxonomy" id="1274662"/>
    <lineage>
        <taxon>Eukaryota</taxon>
        <taxon>Viridiplantae</taxon>
        <taxon>Chlorophyta</taxon>
        <taxon>core chlorophytes</taxon>
        <taxon>Trebouxiophyceae</taxon>
        <taxon>Trebouxiophyceae incertae sedis</taxon>
        <taxon>Coccomyxaceae</taxon>
        <taxon>Coccomyxa</taxon>
    </lineage>
</organism>
<keyword evidence="1 6" id="KW-0479">Metal-binding</keyword>
<evidence type="ECO:0000256" key="3">
    <source>
        <dbReference type="ARBA" id="ARBA00022771"/>
    </source>
</evidence>